<organism evidence="1">
    <name type="scientific">candidate division WOR-3 bacterium</name>
    <dbReference type="NCBI Taxonomy" id="2052148"/>
    <lineage>
        <taxon>Bacteria</taxon>
        <taxon>Bacteria division WOR-3</taxon>
    </lineage>
</organism>
<dbReference type="InterPro" id="IPR038690">
    <property type="entry name" value="NusG_2_sf"/>
</dbReference>
<evidence type="ECO:0000313" key="1">
    <source>
        <dbReference type="EMBL" id="HDI83477.1"/>
    </source>
</evidence>
<reference evidence="1" key="1">
    <citation type="journal article" date="2020" name="mSystems">
        <title>Genome- and Community-Level Interaction Insights into Carbon Utilization and Element Cycling Functions of Hydrothermarchaeota in Hydrothermal Sediment.</title>
        <authorList>
            <person name="Zhou Z."/>
            <person name="Liu Y."/>
            <person name="Xu W."/>
            <person name="Pan J."/>
            <person name="Luo Z.H."/>
            <person name="Li M."/>
        </authorList>
    </citation>
    <scope>NUCLEOTIDE SEQUENCE [LARGE SCALE GENOMIC DNA]</scope>
    <source>
        <strain evidence="1">HyVt-102</strain>
    </source>
</reference>
<dbReference type="CDD" id="cd09910">
    <property type="entry name" value="NGN-insert_like"/>
    <property type="match status" value="1"/>
</dbReference>
<dbReference type="Gene3D" id="2.60.320.10">
    <property type="entry name" value="N-utilization substance G protein NusG, insert domain"/>
    <property type="match status" value="1"/>
</dbReference>
<dbReference type="Pfam" id="PF07009">
    <property type="entry name" value="NusG_II"/>
    <property type="match status" value="1"/>
</dbReference>
<dbReference type="EMBL" id="DQWE01000321">
    <property type="protein sequence ID" value="HDI83477.1"/>
    <property type="molecule type" value="Genomic_DNA"/>
</dbReference>
<comment type="caution">
    <text evidence="1">The sequence shown here is derived from an EMBL/GenBank/DDBJ whole genome shotgun (WGS) entry which is preliminary data.</text>
</comment>
<proteinExistence type="predicted"/>
<protein>
    <submittedName>
        <fullName evidence="1">NusG domain II-containing protein</fullName>
    </submittedName>
</protein>
<accession>A0A7C0VBQ7</accession>
<sequence>MFKMLKRSGLRLIKPADLIIPIISLFLIFSHHSEKGTTIHVYSNGKEVFVLPLTRDTTIEVQGKIGKSTIQIKQGRVRMLHSPCPLKLCEKQGFISTTGNEIICIPNRIVIRIEGRRDIDEITE</sequence>
<gene>
    <name evidence="1" type="ORF">ENF18_06780</name>
</gene>
<dbReference type="Proteomes" id="UP000885847">
    <property type="component" value="Unassembled WGS sequence"/>
</dbReference>
<name>A0A7C0VBQ7_UNCW3</name>
<dbReference type="AlphaFoldDB" id="A0A7C0VBQ7"/>